<evidence type="ECO:0000256" key="1">
    <source>
        <dbReference type="SAM" id="MobiDB-lite"/>
    </source>
</evidence>
<evidence type="ECO:0000313" key="2">
    <source>
        <dbReference type="EMBL" id="RMZ68217.1"/>
    </source>
</evidence>
<feature type="compositionally biased region" description="Basic and acidic residues" evidence="1">
    <location>
        <begin position="421"/>
        <end position="432"/>
    </location>
</feature>
<feature type="region of interest" description="Disordered" evidence="1">
    <location>
        <begin position="244"/>
        <end position="281"/>
    </location>
</feature>
<keyword evidence="3" id="KW-1185">Reference proteome</keyword>
<feature type="compositionally biased region" description="Polar residues" evidence="1">
    <location>
        <begin position="468"/>
        <end position="485"/>
    </location>
</feature>
<dbReference type="Proteomes" id="UP000265663">
    <property type="component" value="Unassembled WGS sequence"/>
</dbReference>
<feature type="compositionally biased region" description="Polar residues" evidence="1">
    <location>
        <begin position="245"/>
        <end position="256"/>
    </location>
</feature>
<feature type="compositionally biased region" description="Basic residues" evidence="1">
    <location>
        <begin position="578"/>
        <end position="592"/>
    </location>
</feature>
<gene>
    <name evidence="2" type="ORF">GMOD_00004426</name>
</gene>
<protein>
    <submittedName>
        <fullName evidence="2">Dephospho-kinase</fullName>
    </submittedName>
</protein>
<dbReference type="OrthoDB" id="3801238at2759"/>
<organism evidence="2 3">
    <name type="scientific">Pyrenophora seminiperda CCB06</name>
    <dbReference type="NCBI Taxonomy" id="1302712"/>
    <lineage>
        <taxon>Eukaryota</taxon>
        <taxon>Fungi</taxon>
        <taxon>Dikarya</taxon>
        <taxon>Ascomycota</taxon>
        <taxon>Pezizomycotina</taxon>
        <taxon>Dothideomycetes</taxon>
        <taxon>Pleosporomycetidae</taxon>
        <taxon>Pleosporales</taxon>
        <taxon>Pleosporineae</taxon>
        <taxon>Pleosporaceae</taxon>
        <taxon>Pyrenophora</taxon>
    </lineage>
</organism>
<proteinExistence type="predicted"/>
<reference evidence="2 3" key="1">
    <citation type="journal article" date="2014" name="PLoS ONE">
        <title>De novo Genome Assembly of the Fungal Plant Pathogen Pyrenophora semeniperda.</title>
        <authorList>
            <person name="Soliai M.M."/>
            <person name="Meyer S.E."/>
            <person name="Udall J.A."/>
            <person name="Elzinga D.E."/>
            <person name="Hermansen R.A."/>
            <person name="Bodily P.M."/>
            <person name="Hart A.A."/>
            <person name="Coleman C.E."/>
        </authorList>
    </citation>
    <scope>NUCLEOTIDE SEQUENCE [LARGE SCALE GENOMIC DNA]</scope>
    <source>
        <strain evidence="2 3">CCB06</strain>
        <tissue evidence="2">Mycelium</tissue>
    </source>
</reference>
<keyword evidence="2" id="KW-0808">Transferase</keyword>
<dbReference type="GO" id="GO:0016301">
    <property type="term" value="F:kinase activity"/>
    <property type="evidence" value="ECO:0007669"/>
    <property type="project" value="UniProtKB-KW"/>
</dbReference>
<feature type="region of interest" description="Disordered" evidence="1">
    <location>
        <begin position="171"/>
        <end position="196"/>
    </location>
</feature>
<accession>A0A3M7M127</accession>
<feature type="region of interest" description="Disordered" evidence="1">
    <location>
        <begin position="396"/>
        <end position="654"/>
    </location>
</feature>
<evidence type="ECO:0000313" key="3">
    <source>
        <dbReference type="Proteomes" id="UP000265663"/>
    </source>
</evidence>
<feature type="compositionally biased region" description="Basic and acidic residues" evidence="1">
    <location>
        <begin position="171"/>
        <end position="195"/>
    </location>
</feature>
<sequence>MPSSRPPHKHRLFFIRPASRKTSKSPKHKHSANYNTYICEPSWCTPHKPSQNNCAAMSAITPQSYVDDGTSFKKRTPHGLSKHHVAKWISSGSDTSAYTGSFIDDGADMQLRDGATPGFGAIDKRFYKQPKPKEPKPGHETLWNEHVQTAITGDVQRNLKIIRRLGDVRVKKKDDARGGDGDGHEGGGGAEKEETVTVPVPPQWGTFVIRADDGRVIVVDEEGEFDSGGPVEAVDERPKPWVKAASTTVPPSSTGISVPLSPPKHQSKKEIKTRKHKTSKHLPPKILTSIPEAETEYEDGYLPATEPAGSPTNFLMTGGASGWPSRSDTSIASPAPSVSDGYEYVGIASPCKTASVKSGYRYVRPESVGYEYEKPPTDIVSKTASERSWNGGHLEKAWQGHKASHAQGSERSYGRSSSAKSQHEKKDGDEISMKSFATYKAPTVEEAPDTASEGTAAAGWGRGGKKGSNSVQSSPNTEKLNNNNKPIWDVPHPHTWAMDGKAPSQQSWDNRPKAADNPSWTGIQPSAFPHRAHSTTSNPPRPPSEAPWDGFERSKTFSDVSILGSGSERESQGSGSRHWSRASSTHKSRASHTRNSPTWNQEGEADQARWATGGAASQTSSKKSHHRQPTSPISKVRPDTRHAAGSWNDGQKLSPGAVAAVAAGGWDNNGATKYANGFEEPNQTYLNETWGGVPVRVVDWAQSVSPKE</sequence>
<feature type="compositionally biased region" description="Polar residues" evidence="1">
    <location>
        <begin position="406"/>
        <end position="420"/>
    </location>
</feature>
<name>A0A3M7M127_9PLEO</name>
<feature type="compositionally biased region" description="Basic residues" evidence="1">
    <location>
        <begin position="265"/>
        <end position="281"/>
    </location>
</feature>
<dbReference type="EMBL" id="KE747814">
    <property type="protein sequence ID" value="RMZ68217.1"/>
    <property type="molecule type" value="Genomic_DNA"/>
</dbReference>
<dbReference type="AlphaFoldDB" id="A0A3M7M127"/>
<keyword evidence="2" id="KW-0418">Kinase</keyword>